<dbReference type="NCBIfam" id="TIGR02532">
    <property type="entry name" value="IV_pilin_GFxxxE"/>
    <property type="match status" value="1"/>
</dbReference>
<dbReference type="InterPro" id="IPR012902">
    <property type="entry name" value="N_methyl_site"/>
</dbReference>
<dbReference type="InterPro" id="IPR045584">
    <property type="entry name" value="Pilin-like"/>
</dbReference>
<keyword evidence="4" id="KW-1185">Reference proteome</keyword>
<dbReference type="HOGENOM" id="CLU_118590_1_0_6"/>
<evidence type="ECO:0000313" key="4">
    <source>
        <dbReference type="Proteomes" id="UP000008793"/>
    </source>
</evidence>
<dbReference type="Pfam" id="PF07963">
    <property type="entry name" value="N_methyl"/>
    <property type="match status" value="1"/>
</dbReference>
<dbReference type="SUPFAM" id="SSF54523">
    <property type="entry name" value="Pili subunits"/>
    <property type="match status" value="1"/>
</dbReference>
<comment type="subcellular location">
    <subcellularLocation>
        <location evidence="1">Membrane</location>
        <topology evidence="1">Single-pass membrane protein</topology>
    </subcellularLocation>
</comment>
<organism evidence="4">
    <name type="scientific">Erwinia billingiae (strain Eb661)</name>
    <dbReference type="NCBI Taxonomy" id="634500"/>
    <lineage>
        <taxon>Bacteria</taxon>
        <taxon>Pseudomonadati</taxon>
        <taxon>Pseudomonadota</taxon>
        <taxon>Gammaproteobacteria</taxon>
        <taxon>Enterobacterales</taxon>
        <taxon>Erwiniaceae</taxon>
        <taxon>Erwinia</taxon>
    </lineage>
</organism>
<evidence type="ECO:0000256" key="1">
    <source>
        <dbReference type="ARBA" id="ARBA00004167"/>
    </source>
</evidence>
<evidence type="ECO:0000256" key="2">
    <source>
        <dbReference type="SAM" id="Phobius"/>
    </source>
</evidence>
<gene>
    <name evidence="3" type="primary">ppbA</name>
    <name evidence="3" type="ordered locus">EbC_35820</name>
</gene>
<proteinExistence type="predicted"/>
<name>D8MWA6_ERWBE</name>
<reference evidence="3 4" key="1">
    <citation type="journal article" date="2010" name="BMC Genomics">
        <title>Genome comparison of the epiphytic bacteria Erwinia billingiae and E. tasmaniensis with the pear pathogen E. pyrifoliae.</title>
        <authorList>
            <person name="Kube M."/>
            <person name="Migdoll A.M."/>
            <person name="Gehring I."/>
            <person name="Heitmann K."/>
            <person name="Mayer Y."/>
            <person name="Kuhl H."/>
            <person name="Knaust F."/>
            <person name="Geider K."/>
            <person name="Reinhardt R."/>
        </authorList>
    </citation>
    <scope>NUCLEOTIDE SEQUENCE [LARGE SCALE GENOMIC DNA]</scope>
    <source>
        <strain evidence="3 4">Eb661</strain>
    </source>
</reference>
<dbReference type="Proteomes" id="UP000008793">
    <property type="component" value="Chromosome"/>
</dbReference>
<feature type="transmembrane region" description="Helical" evidence="2">
    <location>
        <begin position="21"/>
        <end position="42"/>
    </location>
</feature>
<dbReference type="EMBL" id="FP236843">
    <property type="protein sequence ID" value="CAX61113.1"/>
    <property type="molecule type" value="Genomic_DNA"/>
</dbReference>
<dbReference type="STRING" id="634500.EbC_35820"/>
<keyword evidence="2" id="KW-0812">Transmembrane</keyword>
<sequence>MWGKKHNTAMKTMSGFTLAELLIVMVIASILTLGAMSSWQSWQQLQRLNDSARQLQHFLLRLRSEANEHNAARILWRRTGAAWCVGSGPLQPCGKASRSLFPAPWPEVGLRSLTEEMGFYGRNNVARPGRIVLAGEAGERHVVVSSRGRVRICEDNCL</sequence>
<dbReference type="eggNOG" id="COG4970">
    <property type="taxonomic scope" value="Bacteria"/>
</dbReference>
<dbReference type="AlphaFoldDB" id="D8MWA6"/>
<dbReference type="GO" id="GO:0016020">
    <property type="term" value="C:membrane"/>
    <property type="evidence" value="ECO:0007669"/>
    <property type="project" value="UniProtKB-SubCell"/>
</dbReference>
<evidence type="ECO:0000313" key="3">
    <source>
        <dbReference type="EMBL" id="CAX61113.1"/>
    </source>
</evidence>
<dbReference type="Gene3D" id="3.30.700.10">
    <property type="entry name" value="Glycoprotein, Type 4 Pilin"/>
    <property type="match status" value="1"/>
</dbReference>
<accession>D8MWA6</accession>
<keyword evidence="2" id="KW-0472">Membrane</keyword>
<keyword evidence="2" id="KW-1133">Transmembrane helix</keyword>
<protein>
    <submittedName>
        <fullName evidence="3">Putative prepilin peptidase dependent protein A</fullName>
    </submittedName>
</protein>
<dbReference type="KEGG" id="ebi:EbC_35820"/>